<comment type="caution">
    <text evidence="2">The sequence shown here is derived from an EMBL/GenBank/DDBJ whole genome shotgun (WGS) entry which is preliminary data.</text>
</comment>
<name>A0A7C5M0L5_9PROT</name>
<dbReference type="Gene3D" id="3.10.350.10">
    <property type="entry name" value="LysM domain"/>
    <property type="match status" value="1"/>
</dbReference>
<proteinExistence type="predicted"/>
<feature type="domain" description="LysM" evidence="1">
    <location>
        <begin position="134"/>
        <end position="178"/>
    </location>
</feature>
<dbReference type="SMART" id="SM00257">
    <property type="entry name" value="LysM"/>
    <property type="match status" value="1"/>
</dbReference>
<sequence length="186" mass="18988">KKTLGTVAGAVIGGAAGYGIADKTINCDPVAVPINASTRQAPIAQPYQGAPATPASTAYTVAPTPAPQTSGGIFENTQSLGDVGTPGYYAVNGYPAPAPTPAPAMNANAGNSYPQPTPVPLQPQNIPSGFSGTQDHVIVTGDTVYSLARKSCVSVRELQSINGINDDYYIRVGESLKIPTGRCSIK</sequence>
<dbReference type="AlphaFoldDB" id="A0A7C5M0L5"/>
<feature type="non-terminal residue" evidence="2">
    <location>
        <position position="1"/>
    </location>
</feature>
<dbReference type="PROSITE" id="PS51782">
    <property type="entry name" value="LYSM"/>
    <property type="match status" value="1"/>
</dbReference>
<dbReference type="SUPFAM" id="SSF54106">
    <property type="entry name" value="LysM domain"/>
    <property type="match status" value="1"/>
</dbReference>
<evidence type="ECO:0000259" key="1">
    <source>
        <dbReference type="PROSITE" id="PS51782"/>
    </source>
</evidence>
<reference evidence="2" key="1">
    <citation type="journal article" date="2020" name="mSystems">
        <title>Genome- and Community-Level Interaction Insights into Carbon Utilization and Element Cycling Functions of Hydrothermarchaeota in Hydrothermal Sediment.</title>
        <authorList>
            <person name="Zhou Z."/>
            <person name="Liu Y."/>
            <person name="Xu W."/>
            <person name="Pan J."/>
            <person name="Luo Z.H."/>
            <person name="Li M."/>
        </authorList>
    </citation>
    <scope>NUCLEOTIDE SEQUENCE [LARGE SCALE GENOMIC DNA]</scope>
    <source>
        <strain evidence="2">HyVt-485</strain>
    </source>
</reference>
<evidence type="ECO:0000313" key="2">
    <source>
        <dbReference type="EMBL" id="HHL43633.1"/>
    </source>
</evidence>
<protein>
    <submittedName>
        <fullName evidence="2">LysM domain-containing protein</fullName>
    </submittedName>
</protein>
<organism evidence="2">
    <name type="scientific">Hellea balneolensis</name>
    <dbReference type="NCBI Taxonomy" id="287478"/>
    <lineage>
        <taxon>Bacteria</taxon>
        <taxon>Pseudomonadati</taxon>
        <taxon>Pseudomonadota</taxon>
        <taxon>Alphaproteobacteria</taxon>
        <taxon>Maricaulales</taxon>
        <taxon>Robiginitomaculaceae</taxon>
        <taxon>Hellea</taxon>
    </lineage>
</organism>
<gene>
    <name evidence="2" type="ORF">ENJ42_08450</name>
</gene>
<accession>A0A7C5M0L5</accession>
<dbReference type="InterPro" id="IPR018392">
    <property type="entry name" value="LysM"/>
</dbReference>
<dbReference type="Pfam" id="PF01476">
    <property type="entry name" value="LysM"/>
    <property type="match status" value="1"/>
</dbReference>
<dbReference type="Proteomes" id="UP000885830">
    <property type="component" value="Unassembled WGS sequence"/>
</dbReference>
<dbReference type="InterPro" id="IPR036779">
    <property type="entry name" value="LysM_dom_sf"/>
</dbReference>
<dbReference type="EMBL" id="DRMJ01000441">
    <property type="protein sequence ID" value="HHL43633.1"/>
    <property type="molecule type" value="Genomic_DNA"/>
</dbReference>